<comment type="caution">
    <text evidence="1">The sequence shown here is derived from an EMBL/GenBank/DDBJ whole genome shotgun (WGS) entry which is preliminary data.</text>
</comment>
<name>A0AAE3SUE6_9HYPH</name>
<dbReference type="RefSeq" id="WP_306410379.1">
    <property type="nucleotide sequence ID" value="NZ_JANFPI010000002.1"/>
</dbReference>
<sequence>MAKPMQPPKMEALKRRIREHRRDRSAGEGTFVRETFCMSREEARQKAREWFDAFPKAAYWTEVESWRQLEGDRIEFTMRRLPSAD</sequence>
<reference evidence="1" key="1">
    <citation type="submission" date="2022-07" db="EMBL/GenBank/DDBJ databases">
        <title>Ectorhizobium quercum gen.nov., sp. nov.</title>
        <authorList>
            <person name="Ma T."/>
            <person name="Li Y."/>
        </authorList>
    </citation>
    <scope>NUCLEOTIDE SEQUENCE</scope>
    <source>
        <strain evidence="1">BDR2-2</strain>
    </source>
</reference>
<evidence type="ECO:0000313" key="2">
    <source>
        <dbReference type="Proteomes" id="UP001208771"/>
    </source>
</evidence>
<evidence type="ECO:0000313" key="1">
    <source>
        <dbReference type="EMBL" id="MCX8996593.1"/>
    </source>
</evidence>
<dbReference type="Proteomes" id="UP001208771">
    <property type="component" value="Unassembled WGS sequence"/>
</dbReference>
<organism evidence="1 2">
    <name type="scientific">Ectorhizobium quercum</name>
    <dbReference type="NCBI Taxonomy" id="2965071"/>
    <lineage>
        <taxon>Bacteria</taxon>
        <taxon>Pseudomonadati</taxon>
        <taxon>Pseudomonadota</taxon>
        <taxon>Alphaproteobacteria</taxon>
        <taxon>Hyphomicrobiales</taxon>
        <taxon>Rhizobiaceae</taxon>
        <taxon>Ectorhizobium</taxon>
    </lineage>
</organism>
<dbReference type="AlphaFoldDB" id="A0AAE3SUE6"/>
<accession>A0AAE3SUE6</accession>
<keyword evidence="2" id="KW-1185">Reference proteome</keyword>
<protein>
    <submittedName>
        <fullName evidence="1">Uncharacterized protein</fullName>
    </submittedName>
</protein>
<proteinExistence type="predicted"/>
<dbReference type="EMBL" id="JANFPI010000002">
    <property type="protein sequence ID" value="MCX8996593.1"/>
    <property type="molecule type" value="Genomic_DNA"/>
</dbReference>
<gene>
    <name evidence="1" type="ORF">NOF55_05695</name>
</gene>